<dbReference type="EMBL" id="AM167904">
    <property type="protein sequence ID" value="CAJ47936.1"/>
    <property type="molecule type" value="Genomic_DNA"/>
</dbReference>
<dbReference type="GO" id="GO:0005886">
    <property type="term" value="C:plasma membrane"/>
    <property type="evidence" value="ECO:0007669"/>
    <property type="project" value="TreeGrafter"/>
</dbReference>
<evidence type="ECO:0000259" key="4">
    <source>
        <dbReference type="Pfam" id="PF01478"/>
    </source>
</evidence>
<dbReference type="RefSeq" id="WP_012416033.1">
    <property type="nucleotide sequence ID" value="NC_010645.1"/>
</dbReference>
<keyword evidence="3" id="KW-0472">Membrane</keyword>
<dbReference type="AlphaFoldDB" id="Q2KZP7"/>
<feature type="transmembrane region" description="Helical" evidence="3">
    <location>
        <begin position="168"/>
        <end position="195"/>
    </location>
</feature>
<dbReference type="eggNOG" id="COG1989">
    <property type="taxonomic scope" value="Bacteria"/>
</dbReference>
<dbReference type="PRINTS" id="PR00864">
    <property type="entry name" value="PREPILNPTASE"/>
</dbReference>
<accession>Q2KZP7</accession>
<evidence type="ECO:0000256" key="1">
    <source>
        <dbReference type="ARBA" id="ARBA00005801"/>
    </source>
</evidence>
<organism evidence="5 6">
    <name type="scientific">Bordetella avium (strain 197N)</name>
    <dbReference type="NCBI Taxonomy" id="360910"/>
    <lineage>
        <taxon>Bacteria</taxon>
        <taxon>Pseudomonadati</taxon>
        <taxon>Pseudomonadota</taxon>
        <taxon>Betaproteobacteria</taxon>
        <taxon>Burkholderiales</taxon>
        <taxon>Alcaligenaceae</taxon>
        <taxon>Bordetella</taxon>
    </lineage>
</organism>
<reference evidence="5 6" key="1">
    <citation type="journal article" date="2006" name="J. Bacteriol.">
        <title>Comparison of the genome sequence of the poultry pathogen Bordetella avium with those of B. bronchiseptica, B. pertussis, and B. parapertussis reveals extensive diversity in surface structures associated with host interaction.</title>
        <authorList>
            <person name="Sebaihia M."/>
            <person name="Preston A."/>
            <person name="Maskell D.J."/>
            <person name="Kuzmiak H."/>
            <person name="Connell T.D."/>
            <person name="King N.D."/>
            <person name="Orndorff P.E."/>
            <person name="Miyamoto D.M."/>
            <person name="Thomson N.R."/>
            <person name="Harris D."/>
            <person name="Goble A."/>
            <person name="Lord A."/>
            <person name="Murphy L."/>
            <person name="Quail M.A."/>
            <person name="Rutter S."/>
            <person name="Squares R."/>
            <person name="Squares S."/>
            <person name="Woodward J."/>
            <person name="Parkhill J."/>
            <person name="Temple L.M."/>
        </authorList>
    </citation>
    <scope>NUCLEOTIDE SEQUENCE [LARGE SCALE GENOMIC DNA]</scope>
    <source>
        <strain evidence="5 6">197N</strain>
    </source>
</reference>
<keyword evidence="3" id="KW-0812">Transmembrane</keyword>
<dbReference type="InterPro" id="IPR000045">
    <property type="entry name" value="Prepilin_IV_endopep_pep"/>
</dbReference>
<dbReference type="GO" id="GO:0006465">
    <property type="term" value="P:signal peptide processing"/>
    <property type="evidence" value="ECO:0007669"/>
    <property type="project" value="TreeGrafter"/>
</dbReference>
<dbReference type="GO" id="GO:0004190">
    <property type="term" value="F:aspartic-type endopeptidase activity"/>
    <property type="evidence" value="ECO:0007669"/>
    <property type="project" value="InterPro"/>
</dbReference>
<proteinExistence type="inferred from homology"/>
<keyword evidence="6" id="KW-1185">Reference proteome</keyword>
<dbReference type="PANTHER" id="PTHR30487">
    <property type="entry name" value="TYPE 4 PREPILIN-LIKE PROTEINS LEADER PEPTIDE-PROCESSING ENZYME"/>
    <property type="match status" value="1"/>
</dbReference>
<dbReference type="HOGENOM" id="CLU_057101_0_0_4"/>
<feature type="transmembrane region" description="Helical" evidence="3">
    <location>
        <begin position="6"/>
        <end position="24"/>
    </location>
</feature>
<feature type="transmembrane region" description="Helical" evidence="3">
    <location>
        <begin position="59"/>
        <end position="76"/>
    </location>
</feature>
<dbReference type="Gene3D" id="1.20.120.1220">
    <property type="match status" value="1"/>
</dbReference>
<gene>
    <name evidence="5" type="ordered locus">BAV0331</name>
</gene>
<evidence type="ECO:0000313" key="5">
    <source>
        <dbReference type="EMBL" id="CAJ47936.1"/>
    </source>
</evidence>
<name>Q2KZP7_BORA1</name>
<feature type="transmembrane region" description="Helical" evidence="3">
    <location>
        <begin position="201"/>
        <end position="221"/>
    </location>
</feature>
<dbReference type="MEROPS" id="A24.001"/>
<evidence type="ECO:0000256" key="3">
    <source>
        <dbReference type="SAM" id="Phobius"/>
    </source>
</evidence>
<evidence type="ECO:0000256" key="2">
    <source>
        <dbReference type="RuleBase" id="RU003793"/>
    </source>
</evidence>
<dbReference type="PANTHER" id="PTHR30487:SF0">
    <property type="entry name" value="PREPILIN LEADER PEPTIDASE_N-METHYLTRANSFERASE-RELATED"/>
    <property type="match status" value="1"/>
</dbReference>
<keyword evidence="3" id="KW-1133">Transmembrane helix</keyword>
<feature type="domain" description="Prepilin type IV endopeptidase peptidase" evidence="4">
    <location>
        <begin position="86"/>
        <end position="194"/>
    </location>
</feature>
<dbReference type="KEGG" id="bav:BAV0331"/>
<dbReference type="InterPro" id="IPR014032">
    <property type="entry name" value="Peptidase_A24A_bac"/>
</dbReference>
<protein>
    <submittedName>
        <fullName evidence="5">Type IV prepilin leader peptidase</fullName>
    </submittedName>
</protein>
<comment type="similarity">
    <text evidence="1 2">Belongs to the peptidase A24 family.</text>
</comment>
<dbReference type="STRING" id="360910.BAV0331"/>
<dbReference type="Proteomes" id="UP000001977">
    <property type="component" value="Chromosome"/>
</dbReference>
<sequence>MSIPDLLAAIAAGLLSGLMAWLAAERLPGLVIRQWMQDEAAIEAEFGKLSPPGRGRRQALFIAAACTLALACGWRFCWTLGSLQALLLCAVLLTLADIDRRTLLLPDILTQPLLWAGLLVNLDHAFAPLAQAVVGAALGYALPWLAAQGLRLARGSDGMGGGDFKLMAALGAWFGAIRLIDIVLLASLSAILWMLTRGHRALPFGPFLAAAGIAALFLPSLPL</sequence>
<feature type="transmembrane region" description="Helical" evidence="3">
    <location>
        <begin position="126"/>
        <end position="147"/>
    </location>
</feature>
<evidence type="ECO:0000313" key="6">
    <source>
        <dbReference type="Proteomes" id="UP000001977"/>
    </source>
</evidence>
<dbReference type="InterPro" id="IPR050882">
    <property type="entry name" value="Prepilin_peptidase/N-MTase"/>
</dbReference>
<dbReference type="Pfam" id="PF01478">
    <property type="entry name" value="Peptidase_A24"/>
    <property type="match status" value="1"/>
</dbReference>
<dbReference type="OrthoDB" id="9789291at2"/>